<sequence>MEFQQNLQTSPVPITQSNVILVNRKATADSNMTNDSAEKEFLLFNPPKSSQSNVRKQRKKMVNYINVMRRKFENKQQLKPSIHEVLLHQVPGDFNSISIDKNNSISYHLDDMKQHSLMSRTFAINSPNKSSSVNTNNNNIFLS</sequence>
<dbReference type="InParanoid" id="A0A078AFG4"/>
<proteinExistence type="predicted"/>
<organism evidence="1 2">
    <name type="scientific">Stylonychia lemnae</name>
    <name type="common">Ciliate</name>
    <dbReference type="NCBI Taxonomy" id="5949"/>
    <lineage>
        <taxon>Eukaryota</taxon>
        <taxon>Sar</taxon>
        <taxon>Alveolata</taxon>
        <taxon>Ciliophora</taxon>
        <taxon>Intramacronucleata</taxon>
        <taxon>Spirotrichea</taxon>
        <taxon>Stichotrichia</taxon>
        <taxon>Sporadotrichida</taxon>
        <taxon>Oxytrichidae</taxon>
        <taxon>Stylonychinae</taxon>
        <taxon>Stylonychia</taxon>
    </lineage>
</organism>
<dbReference type="AlphaFoldDB" id="A0A078AFG4"/>
<protein>
    <submittedName>
        <fullName evidence="1">Uncharacterized protein</fullName>
    </submittedName>
</protein>
<accession>A0A078AFG4</accession>
<evidence type="ECO:0000313" key="2">
    <source>
        <dbReference type="Proteomes" id="UP000039865"/>
    </source>
</evidence>
<evidence type="ECO:0000313" key="1">
    <source>
        <dbReference type="EMBL" id="CDW80989.1"/>
    </source>
</evidence>
<dbReference type="EMBL" id="CCKQ01009494">
    <property type="protein sequence ID" value="CDW80989.1"/>
    <property type="molecule type" value="Genomic_DNA"/>
</dbReference>
<dbReference type="Proteomes" id="UP000039865">
    <property type="component" value="Unassembled WGS sequence"/>
</dbReference>
<name>A0A078AFG4_STYLE</name>
<keyword evidence="2" id="KW-1185">Reference proteome</keyword>
<gene>
    <name evidence="1" type="primary">Contig976.g1072</name>
    <name evidence="1" type="ORF">STYLEM_9995</name>
</gene>
<reference evidence="1 2" key="1">
    <citation type="submission" date="2014-06" db="EMBL/GenBank/DDBJ databases">
        <authorList>
            <person name="Swart Estienne"/>
        </authorList>
    </citation>
    <scope>NUCLEOTIDE SEQUENCE [LARGE SCALE GENOMIC DNA]</scope>
    <source>
        <strain evidence="1 2">130c</strain>
    </source>
</reference>